<dbReference type="EMBL" id="JBHMAS010000105">
    <property type="protein sequence ID" value="MFB9785145.1"/>
    <property type="molecule type" value="Genomic_DNA"/>
</dbReference>
<keyword evidence="2" id="KW-1133">Transmembrane helix</keyword>
<evidence type="ECO:0000256" key="2">
    <source>
        <dbReference type="SAM" id="Phobius"/>
    </source>
</evidence>
<dbReference type="Gene3D" id="3.30.420.40">
    <property type="match status" value="2"/>
</dbReference>
<proteinExistence type="predicted"/>
<dbReference type="InterPro" id="IPR023840">
    <property type="entry name" value="T7SS_Rv3446c"/>
</dbReference>
<feature type="region of interest" description="Disordered" evidence="1">
    <location>
        <begin position="297"/>
        <end position="336"/>
    </location>
</feature>
<sequence>MVSGQREFCCSADLRRETASGPGTGENAIDFVDDDYVDVDGRIVPTVLELARLISRAMDGCGIVDVDILYLSHPSDWGAPRRRRLLDAARRVAHDVVLVPTSVAAARSAHTAWRSRCVVLELRGGTVVASVVGEVDGELRIDGAQSSAIADVAGLFSAIGDLSVRDAVVLVGPRSHAVAASLERGSTNVHGHASIRILDESRVASSLVDPQTLVRQTTARDSSGRIVDNSAFGAGWVGDSDGAMSITSMDSTASSPRRVGGRNGGRRWFAAALAMVAVVAVVAATVVVFTRDRSDSRSAGSVAATAEDEVEIAEASKDQGKPAPKTSIPSIEPDATPELRRVDLGSVAAELPSDWKLLSPGTSSGRTDLIPSSGEDRKIVVIEKRLAEGAEFDSVEAALRQQFSAFEDPLRFGEFSVIDDAAGKQAVVYVEFPDDFSEVRWHVYVGNGRQVSIGCQYLVGEWDSLEADCLRMWQSLEFKP</sequence>
<feature type="transmembrane region" description="Helical" evidence="2">
    <location>
        <begin position="268"/>
        <end position="289"/>
    </location>
</feature>
<accession>A0ABV5XRP4</accession>
<dbReference type="Proteomes" id="UP001589587">
    <property type="component" value="Unassembled WGS sequence"/>
</dbReference>
<protein>
    <submittedName>
        <fullName evidence="3">Type VII secretion-associated protein</fullName>
    </submittedName>
</protein>
<organism evidence="3 4">
    <name type="scientific">Rhodococcus baikonurensis</name>
    <dbReference type="NCBI Taxonomy" id="172041"/>
    <lineage>
        <taxon>Bacteria</taxon>
        <taxon>Bacillati</taxon>
        <taxon>Actinomycetota</taxon>
        <taxon>Actinomycetes</taxon>
        <taxon>Mycobacteriales</taxon>
        <taxon>Nocardiaceae</taxon>
        <taxon>Rhodococcus</taxon>
        <taxon>Rhodococcus erythropolis group</taxon>
    </lineage>
</organism>
<keyword evidence="4" id="KW-1185">Reference proteome</keyword>
<comment type="caution">
    <text evidence="3">The sequence shown here is derived from an EMBL/GenBank/DDBJ whole genome shotgun (WGS) entry which is preliminary data.</text>
</comment>
<keyword evidence="2" id="KW-0812">Transmembrane</keyword>
<evidence type="ECO:0000256" key="1">
    <source>
        <dbReference type="SAM" id="MobiDB-lite"/>
    </source>
</evidence>
<evidence type="ECO:0000313" key="4">
    <source>
        <dbReference type="Proteomes" id="UP001589587"/>
    </source>
</evidence>
<reference evidence="3 4" key="1">
    <citation type="submission" date="2024-09" db="EMBL/GenBank/DDBJ databases">
        <authorList>
            <person name="Sun Q."/>
            <person name="Mori K."/>
        </authorList>
    </citation>
    <scope>NUCLEOTIDE SEQUENCE [LARGE SCALE GENOMIC DNA]</scope>
    <source>
        <strain evidence="3 4">JCM 11411</strain>
    </source>
</reference>
<keyword evidence="2" id="KW-0472">Membrane</keyword>
<name>A0ABV5XRP4_9NOCA</name>
<gene>
    <name evidence="3" type="ORF">ACFFQ6_36200</name>
</gene>
<dbReference type="NCBIfam" id="TIGR03931">
    <property type="entry name" value="T7SS_Rv3446c"/>
    <property type="match status" value="1"/>
</dbReference>
<evidence type="ECO:0000313" key="3">
    <source>
        <dbReference type="EMBL" id="MFB9785145.1"/>
    </source>
</evidence>